<name>A0ABQ5TVW8_9GAMM</name>
<keyword evidence="2" id="KW-1185">Reference proteome</keyword>
<organism evidence="1 2">
    <name type="scientific">Methylophaga thalassica</name>
    <dbReference type="NCBI Taxonomy" id="40223"/>
    <lineage>
        <taxon>Bacteria</taxon>
        <taxon>Pseudomonadati</taxon>
        <taxon>Pseudomonadota</taxon>
        <taxon>Gammaproteobacteria</taxon>
        <taxon>Thiotrichales</taxon>
        <taxon>Piscirickettsiaceae</taxon>
        <taxon>Methylophaga</taxon>
    </lineage>
</organism>
<proteinExistence type="predicted"/>
<evidence type="ECO:0000313" key="1">
    <source>
        <dbReference type="EMBL" id="GLP99724.1"/>
    </source>
</evidence>
<dbReference type="EMBL" id="BSND01000005">
    <property type="protein sequence ID" value="GLP99724.1"/>
    <property type="molecule type" value="Genomic_DNA"/>
</dbReference>
<dbReference type="Proteomes" id="UP001161423">
    <property type="component" value="Unassembled WGS sequence"/>
</dbReference>
<gene>
    <name evidence="1" type="ORF">GCM10007891_15780</name>
</gene>
<protein>
    <recommendedName>
        <fullName evidence="3">EAL domain-containing protein</fullName>
    </recommendedName>
</protein>
<evidence type="ECO:0000313" key="2">
    <source>
        <dbReference type="Proteomes" id="UP001161423"/>
    </source>
</evidence>
<sequence length="84" mass="9566">MFTVLALNLLQQHDIGIGFHQGISDRMQRELAVTGVKAFMQIVGQNAELVFRHVCRIQCTCVNRALSGFRKLFTIMVGWEEKSK</sequence>
<comment type="caution">
    <text evidence="1">The sequence shown here is derived from an EMBL/GenBank/DDBJ whole genome shotgun (WGS) entry which is preliminary data.</text>
</comment>
<reference evidence="1" key="2">
    <citation type="submission" date="2023-01" db="EMBL/GenBank/DDBJ databases">
        <title>Draft genome sequence of Methylophaga thalassica strain NBRC 102424.</title>
        <authorList>
            <person name="Sun Q."/>
            <person name="Mori K."/>
        </authorList>
    </citation>
    <scope>NUCLEOTIDE SEQUENCE</scope>
    <source>
        <strain evidence="1">NBRC 102424</strain>
    </source>
</reference>
<evidence type="ECO:0008006" key="3">
    <source>
        <dbReference type="Google" id="ProtNLM"/>
    </source>
</evidence>
<reference evidence="1" key="1">
    <citation type="journal article" date="2014" name="Int. J. Syst. Evol. Microbiol.">
        <title>Complete genome of a new Firmicutes species belonging to the dominant human colonic microbiota ('Ruminococcus bicirculans') reveals two chromosomes and a selective capacity to utilize plant glucans.</title>
        <authorList>
            <consortium name="NISC Comparative Sequencing Program"/>
            <person name="Wegmann U."/>
            <person name="Louis P."/>
            <person name="Goesmann A."/>
            <person name="Henrissat B."/>
            <person name="Duncan S.H."/>
            <person name="Flint H.J."/>
        </authorList>
    </citation>
    <scope>NUCLEOTIDE SEQUENCE</scope>
    <source>
        <strain evidence="1">NBRC 102424</strain>
    </source>
</reference>
<accession>A0ABQ5TVW8</accession>